<proteinExistence type="predicted"/>
<reference evidence="4 5" key="1">
    <citation type="submission" date="2015-03" db="EMBL/GenBank/DDBJ databases">
        <title>Genome assembly of Sandaracinus amylolyticus DSM 53668.</title>
        <authorList>
            <person name="Sharma G."/>
            <person name="Subramanian S."/>
        </authorList>
    </citation>
    <scope>NUCLEOTIDE SEQUENCE [LARGE SCALE GENOMIC DNA]</scope>
    <source>
        <strain evidence="4 5">DSM 53668</strain>
    </source>
</reference>
<keyword evidence="3" id="KW-0732">Signal</keyword>
<keyword evidence="1" id="KW-0802">TPR repeat</keyword>
<dbReference type="SUPFAM" id="SSF48452">
    <property type="entry name" value="TPR-like"/>
    <property type="match status" value="1"/>
</dbReference>
<sequence length="275" mass="28811">MTLARALLLVLAVLASPALARAQDAAASAPVEDAARAFARGREAFDAQRFDEALEAFRRAYTLAPHDRVRFNVAVVLEELGRFREAAVEFDAVAASHQLDDDIRARAAASAQAARARLATLEIRSAHGVLDVEVDGAAACATPCEIEIDPGDHTISYRVDERAEERRVHAVSGARLAIVLELERVAPSVVEPSRGPLVDLGVLGGIGIGAAVVGAAGTIGFGLRATDLHDQWQRGGCAAISCDEGDVMTAMTNVSIAVLLSGLVALAVDLAFVDD</sequence>
<evidence type="ECO:0000256" key="2">
    <source>
        <dbReference type="SAM" id="Phobius"/>
    </source>
</evidence>
<evidence type="ECO:0000313" key="5">
    <source>
        <dbReference type="Proteomes" id="UP000034883"/>
    </source>
</evidence>
<dbReference type="OrthoDB" id="5507504at2"/>
<dbReference type="Gene3D" id="1.25.40.10">
    <property type="entry name" value="Tetratricopeptide repeat domain"/>
    <property type="match status" value="1"/>
</dbReference>
<organism evidence="4 5">
    <name type="scientific">Sandaracinus amylolyticus</name>
    <dbReference type="NCBI Taxonomy" id="927083"/>
    <lineage>
        <taxon>Bacteria</taxon>
        <taxon>Pseudomonadati</taxon>
        <taxon>Myxococcota</taxon>
        <taxon>Polyangia</taxon>
        <taxon>Polyangiales</taxon>
        <taxon>Sandaracinaceae</taxon>
        <taxon>Sandaracinus</taxon>
    </lineage>
</organism>
<dbReference type="EMBL" id="CP011125">
    <property type="protein sequence ID" value="AKF09845.1"/>
    <property type="molecule type" value="Genomic_DNA"/>
</dbReference>
<dbReference type="InterPro" id="IPR011990">
    <property type="entry name" value="TPR-like_helical_dom_sf"/>
</dbReference>
<dbReference type="RefSeq" id="WP_053236850.1">
    <property type="nucleotide sequence ID" value="NZ_CP011125.1"/>
</dbReference>
<dbReference type="InterPro" id="IPR019734">
    <property type="entry name" value="TPR_rpt"/>
</dbReference>
<evidence type="ECO:0000313" key="4">
    <source>
        <dbReference type="EMBL" id="AKF09845.1"/>
    </source>
</evidence>
<dbReference type="KEGG" id="samy:DB32_006994"/>
<keyword evidence="2" id="KW-0472">Membrane</keyword>
<evidence type="ECO:0000256" key="1">
    <source>
        <dbReference type="PROSITE-ProRule" id="PRU00339"/>
    </source>
</evidence>
<keyword evidence="5" id="KW-1185">Reference proteome</keyword>
<keyword evidence="2" id="KW-1133">Transmembrane helix</keyword>
<feature type="chain" id="PRO_5002512519" evidence="3">
    <location>
        <begin position="23"/>
        <end position="275"/>
    </location>
</feature>
<feature type="repeat" description="TPR" evidence="1">
    <location>
        <begin position="34"/>
        <end position="67"/>
    </location>
</feature>
<dbReference type="PROSITE" id="PS50005">
    <property type="entry name" value="TPR"/>
    <property type="match status" value="1"/>
</dbReference>
<dbReference type="STRING" id="927083.DB32_006994"/>
<name>A0A0F6YL19_9BACT</name>
<evidence type="ECO:0000256" key="3">
    <source>
        <dbReference type="SAM" id="SignalP"/>
    </source>
</evidence>
<dbReference type="Proteomes" id="UP000034883">
    <property type="component" value="Chromosome"/>
</dbReference>
<accession>A0A0F6YL19</accession>
<gene>
    <name evidence="4" type="ORF">DB32_006994</name>
</gene>
<dbReference type="AlphaFoldDB" id="A0A0F6YL19"/>
<protein>
    <submittedName>
        <fullName evidence="4">Uncharacterized protein</fullName>
    </submittedName>
</protein>
<feature type="signal peptide" evidence="3">
    <location>
        <begin position="1"/>
        <end position="22"/>
    </location>
</feature>
<keyword evidence="2" id="KW-0812">Transmembrane</keyword>
<feature type="transmembrane region" description="Helical" evidence="2">
    <location>
        <begin position="254"/>
        <end position="273"/>
    </location>
</feature>